<dbReference type="InterPro" id="IPR040599">
    <property type="entry name" value="PilJ_C"/>
</dbReference>
<dbReference type="EMBL" id="FN538970">
    <property type="protein sequence ID" value="CBA61340.1"/>
    <property type="molecule type" value="Genomic_DNA"/>
</dbReference>
<dbReference type="InterPro" id="IPR055057">
    <property type="entry name" value="PilJ_N"/>
</dbReference>
<dbReference type="PANTHER" id="PTHR30093">
    <property type="entry name" value="GENERAL SECRETION PATHWAY PROTEIN G"/>
    <property type="match status" value="1"/>
</dbReference>
<evidence type="ECO:0000256" key="6">
    <source>
        <dbReference type="SAM" id="Phobius"/>
    </source>
</evidence>
<keyword evidence="3 6" id="KW-0812">Transmembrane</keyword>
<dbReference type="Gene3D" id="3.30.1300.80">
    <property type="match status" value="1"/>
</dbReference>
<organism evidence="9 10">
    <name type="scientific">Clostridioides difficile (strain CD196)</name>
    <name type="common">Peptoclostridium difficile</name>
    <dbReference type="NCBI Taxonomy" id="645462"/>
    <lineage>
        <taxon>Bacteria</taxon>
        <taxon>Bacillati</taxon>
        <taxon>Bacillota</taxon>
        <taxon>Clostridia</taxon>
        <taxon>Peptostreptococcales</taxon>
        <taxon>Peptostreptococcaceae</taxon>
        <taxon>Clostridioides</taxon>
    </lineage>
</organism>
<dbReference type="AlphaFoldDB" id="A0A0H3N960"/>
<evidence type="ECO:0000256" key="2">
    <source>
        <dbReference type="ARBA" id="ARBA00022481"/>
    </source>
</evidence>
<keyword evidence="5 6" id="KW-0472">Membrane</keyword>
<name>A0A0H3N960_CLODC</name>
<evidence type="ECO:0000313" key="9">
    <source>
        <dbReference type="EMBL" id="CBA61340.1"/>
    </source>
</evidence>
<dbReference type="Gene3D" id="3.30.1690.20">
    <property type="match status" value="1"/>
</dbReference>
<dbReference type="InterPro" id="IPR045584">
    <property type="entry name" value="Pilin-like"/>
</dbReference>
<keyword evidence="2" id="KW-0488">Methylation</keyword>
<dbReference type="GO" id="GO:0016020">
    <property type="term" value="C:membrane"/>
    <property type="evidence" value="ECO:0007669"/>
    <property type="project" value="UniProtKB-SubCell"/>
</dbReference>
<protein>
    <submittedName>
        <fullName evidence="9">Fimbrial protein (Pilin)</fullName>
    </submittedName>
</protein>
<feature type="domain" description="PilJ-like pilin-like" evidence="8">
    <location>
        <begin position="43"/>
        <end position="123"/>
    </location>
</feature>
<evidence type="ECO:0000256" key="3">
    <source>
        <dbReference type="ARBA" id="ARBA00022692"/>
    </source>
</evidence>
<keyword evidence="4 6" id="KW-1133">Transmembrane helix</keyword>
<feature type="domain" description="Pilin PilJ C-terminal" evidence="7">
    <location>
        <begin position="152"/>
        <end position="243"/>
    </location>
</feature>
<dbReference type="PROSITE" id="PS00409">
    <property type="entry name" value="PROKAR_NTER_METHYL"/>
    <property type="match status" value="1"/>
</dbReference>
<reference evidence="9 10" key="1">
    <citation type="journal article" date="2009" name="Genome Biol.">
        <title>Comparative genome and phenotypic analysis of Clostridium difficile 027 strains provides insight into the evolution of a hypervirulent bacterium.</title>
        <authorList>
            <person name="Stabler R.A."/>
            <person name="He M."/>
            <person name="Dawson L."/>
            <person name="Martin M."/>
            <person name="Valiente E."/>
            <person name="Corton C."/>
            <person name="Lawley T.D."/>
            <person name="Sebaihia M."/>
            <person name="Quail M.A."/>
            <person name="Rose G."/>
            <person name="Gerding D.N."/>
            <person name="Gibert M."/>
            <person name="Popoff M.R."/>
            <person name="Parkhill J."/>
            <person name="Dougan G."/>
            <person name="Wren B.W."/>
        </authorList>
    </citation>
    <scope>NUCLEOTIDE SEQUENCE [LARGE SCALE GENOMIC DNA]</scope>
    <source>
        <strain evidence="9 10">CD196</strain>
    </source>
</reference>
<accession>A0A0H3N960</accession>
<dbReference type="PANTHER" id="PTHR30093:SF44">
    <property type="entry name" value="TYPE II SECRETION SYSTEM CORE PROTEIN G"/>
    <property type="match status" value="1"/>
</dbReference>
<sequence>MGMIIMNKKGFTLIELLVVISIIGILVIVAVPALFRNIEKSKAVTCLSNRENIKTQIVIAMAEESSKDKNEVIKEVLENKDGKYFETEPKCKSGGIYSATFDDGYDGITGIESIAKVYVTCTKHPDGIEMARDIHQSMKDLIASFAQDPSIIPGASKGNDDFRKYLLDNKYKNGWPTIPDEFKAKYGLSKDTLYIQPYAYNPTKSDATVVVFANNKTGGNWYTSLVYDYDEGRWYKGKNGISVAGRSWDVDTDSVKSVKTEIHSKEGWGPLN</sequence>
<evidence type="ECO:0000256" key="4">
    <source>
        <dbReference type="ARBA" id="ARBA00022989"/>
    </source>
</evidence>
<dbReference type="KEGG" id="cdc:CD196_0702"/>
<dbReference type="Pfam" id="PF07963">
    <property type="entry name" value="N_methyl"/>
    <property type="match status" value="1"/>
</dbReference>
<feature type="transmembrane region" description="Helical" evidence="6">
    <location>
        <begin position="12"/>
        <end position="35"/>
    </location>
</feature>
<proteinExistence type="predicted"/>
<dbReference type="SUPFAM" id="SSF54523">
    <property type="entry name" value="Pili subunits"/>
    <property type="match status" value="1"/>
</dbReference>
<dbReference type="InterPro" id="IPR012902">
    <property type="entry name" value="N_methyl_site"/>
</dbReference>
<evidence type="ECO:0000256" key="1">
    <source>
        <dbReference type="ARBA" id="ARBA00004167"/>
    </source>
</evidence>
<evidence type="ECO:0000259" key="8">
    <source>
        <dbReference type="Pfam" id="PF22473"/>
    </source>
</evidence>
<comment type="subcellular location">
    <subcellularLocation>
        <location evidence="1">Membrane</location>
        <topology evidence="1">Single-pass membrane protein</topology>
    </subcellularLocation>
</comment>
<dbReference type="Pfam" id="PF18223">
    <property type="entry name" value="PilJ_C"/>
    <property type="match status" value="1"/>
</dbReference>
<gene>
    <name evidence="9" type="ordered locus">CD196_0702</name>
</gene>
<dbReference type="NCBIfam" id="TIGR02532">
    <property type="entry name" value="IV_pilin_GFxxxE"/>
    <property type="match status" value="1"/>
</dbReference>
<dbReference type="HOGENOM" id="CLU_088902_0_0_9"/>
<evidence type="ECO:0000259" key="7">
    <source>
        <dbReference type="Pfam" id="PF18223"/>
    </source>
</evidence>
<evidence type="ECO:0000256" key="5">
    <source>
        <dbReference type="ARBA" id="ARBA00023136"/>
    </source>
</evidence>
<dbReference type="Proteomes" id="UP000002068">
    <property type="component" value="Chromosome"/>
</dbReference>
<dbReference type="Pfam" id="PF22473">
    <property type="entry name" value="PilJ_Pilin"/>
    <property type="match status" value="1"/>
</dbReference>
<evidence type="ECO:0000313" key="10">
    <source>
        <dbReference type="Proteomes" id="UP000002068"/>
    </source>
</evidence>